<dbReference type="RefSeq" id="XP_003669077.1">
    <property type="nucleotide sequence ID" value="XM_003669029.1"/>
</dbReference>
<accession>G0W7S3</accession>
<feature type="compositionally biased region" description="Polar residues" evidence="8">
    <location>
        <begin position="45"/>
        <end position="59"/>
    </location>
</feature>
<evidence type="ECO:0000256" key="3">
    <source>
        <dbReference type="ARBA" id="ARBA00008334"/>
    </source>
</evidence>
<feature type="domain" description="Sec23/Sec24 helical" evidence="11">
    <location>
        <begin position="615"/>
        <end position="715"/>
    </location>
</feature>
<evidence type="ECO:0000256" key="7">
    <source>
        <dbReference type="ARBA" id="ARBA00023034"/>
    </source>
</evidence>
<dbReference type="OrthoDB" id="49016at2759"/>
<dbReference type="InterPro" id="IPR006896">
    <property type="entry name" value="Sec23/24_trunk_dom"/>
</dbReference>
<evidence type="ECO:0000256" key="8">
    <source>
        <dbReference type="SAM" id="MobiDB-lite"/>
    </source>
</evidence>
<protein>
    <recommendedName>
        <fullName evidence="15">VWFA domain-containing protein</fullName>
    </recommendedName>
</protein>
<dbReference type="HOGENOM" id="CLU_004589_1_0_1"/>
<dbReference type="AlphaFoldDB" id="G0W7S3"/>
<sequence>MSQYNIASNMSSLSLDPSVGTPTTKKHKRPTRAFHNFGLPGSAAESPTATPTLNHQESFTGTPQIGTFAPRHFSVSETVAGATDQYTVSSPYLASNPELSPPNATSHFVPMQRLEEQIKYLSCVFETTKNSVPPLPTTQFYCADQGSCDPRLMNLSMYNIPEDNHLRSATKLPLGLTVQPFAKLIPDEPIPLVGNASSSEIPPLRCKRCRAYANPGFHFQYDSKVVCNICKVEMQIPNEHILNAEGLRVDFNTSIELARGAVDFLAPKSYNATDAAPLPLHYAFLIDVSTHANENGSSLAVLEAVRETIEYIRENQTECKIGIIAYDNKLRFYNLRSELQLAQEYIVTELDDCFLPFYEGLFVKPENSMTVINDTLAKIGDFIRNDKYNHSPYNCYGSALQAAQLALNIVTGRQGGKIIASLNSLPNIGNGNLYIRKDDATKRTLKCDNEFYVKLSEKLLRSYISVDLFVTSSAFVEMVSVGRPVLVTNGILKYYPQFRGDAYSTAVAADMVQNVSNIIGYQALMKVRCSAGLSVNQYYSESVDYTDRDPMIPVLTRDTTIDVLLKYDEKLKVGTDMSFQTAVLYTDLNGIRKIRSINCTGGVSNNIREVFKFIDQNSVMRIMINDILRTLGDCDFPKIRQIIDDKIVDILTQYRGLVNGNSASQLVLPDSLKTLPTYMLCFEKSELMKPNNQSTRGNNRINDLMKYSTLNSAQLSFKLYPQIIPFHVLLEETDLTFYDANDKLLQIQPTSKDSLSVLDGFGNLLDGGCYFIFDGETVYLWFNHNTNKMLLEDLLGVDPTLNINQITLFGGCLPETGTEINQKAFNVIKNWCQIVGKTSLPLVLLRPGVDNYCSEVLGHVLVEDKTVNMVDSTSNYFITLHSKIQAKLNKQDFIKISTPTTRTTDTLHQDFVQF</sequence>
<evidence type="ECO:0000256" key="1">
    <source>
        <dbReference type="ARBA" id="ARBA00004394"/>
    </source>
</evidence>
<dbReference type="InterPro" id="IPR036465">
    <property type="entry name" value="vWFA_dom_sf"/>
</dbReference>
<dbReference type="PANTHER" id="PTHR13803">
    <property type="entry name" value="SEC24-RELATED PROTEIN"/>
    <property type="match status" value="1"/>
</dbReference>
<dbReference type="Gene3D" id="3.40.50.410">
    <property type="entry name" value="von Willebrand factor, type A domain"/>
    <property type="match status" value="1"/>
</dbReference>
<dbReference type="GO" id="GO:0070971">
    <property type="term" value="C:endoplasmic reticulum exit site"/>
    <property type="evidence" value="ECO:0007669"/>
    <property type="project" value="TreeGrafter"/>
</dbReference>
<feature type="compositionally biased region" description="Polar residues" evidence="8">
    <location>
        <begin position="1"/>
        <end position="15"/>
    </location>
</feature>
<gene>
    <name evidence="13" type="primary">NDAI0C01730</name>
    <name evidence="13" type="ordered locus">NDAI_0C01730</name>
</gene>
<feature type="domain" description="Sec23/Sec24 beta-sandwich" evidence="12">
    <location>
        <begin position="520"/>
        <end position="600"/>
    </location>
</feature>
<keyword evidence="7" id="KW-0333">Golgi apparatus</keyword>
<dbReference type="Pfam" id="PF04815">
    <property type="entry name" value="Sec23_helical"/>
    <property type="match status" value="1"/>
</dbReference>
<dbReference type="Pfam" id="PF04810">
    <property type="entry name" value="zf-Sec23_Sec24"/>
    <property type="match status" value="1"/>
</dbReference>
<dbReference type="SUPFAM" id="SSF81811">
    <property type="entry name" value="Helical domain of Sec23/24"/>
    <property type="match status" value="1"/>
</dbReference>
<dbReference type="Pfam" id="PF08033">
    <property type="entry name" value="Sec23_BS"/>
    <property type="match status" value="1"/>
</dbReference>
<dbReference type="KEGG" id="ndi:NDAI_0C01730"/>
<evidence type="ECO:0000256" key="2">
    <source>
        <dbReference type="ARBA" id="ARBA00004496"/>
    </source>
</evidence>
<feature type="domain" description="Zinc finger Sec23/Sec24-type" evidence="9">
    <location>
        <begin position="203"/>
        <end position="239"/>
    </location>
</feature>
<keyword evidence="14" id="KW-1185">Reference proteome</keyword>
<dbReference type="GO" id="GO:0008270">
    <property type="term" value="F:zinc ion binding"/>
    <property type="evidence" value="ECO:0007669"/>
    <property type="project" value="InterPro"/>
</dbReference>
<dbReference type="InterPro" id="IPR012990">
    <property type="entry name" value="Beta-sandwich_Sec23_24"/>
</dbReference>
<dbReference type="Gene3D" id="1.20.120.730">
    <property type="entry name" value="Sec23/Sec24 helical domain"/>
    <property type="match status" value="1"/>
</dbReference>
<feature type="domain" description="Sec23/Sec24 trunk" evidence="10">
    <location>
        <begin position="277"/>
        <end position="512"/>
    </location>
</feature>
<evidence type="ECO:0000256" key="6">
    <source>
        <dbReference type="ARBA" id="ARBA00022927"/>
    </source>
</evidence>
<dbReference type="InterPro" id="IPR029006">
    <property type="entry name" value="ADF-H/Gelsolin-like_dom_sf"/>
</dbReference>
<dbReference type="GO" id="GO:0000139">
    <property type="term" value="C:Golgi membrane"/>
    <property type="evidence" value="ECO:0007669"/>
    <property type="project" value="UniProtKB-SubCell"/>
</dbReference>
<dbReference type="SUPFAM" id="SSF53300">
    <property type="entry name" value="vWA-like"/>
    <property type="match status" value="1"/>
</dbReference>
<dbReference type="Gene3D" id="3.40.20.10">
    <property type="entry name" value="Severin"/>
    <property type="match status" value="1"/>
</dbReference>
<name>G0W7S3_NAUDC</name>
<dbReference type="OMA" id="INPFMTF"/>
<organism evidence="13 14">
    <name type="scientific">Naumovozyma dairenensis (strain ATCC 10597 / BCRC 20456 / CBS 421 / NBRC 0211 / NRRL Y-12639)</name>
    <name type="common">Saccharomyces dairenensis</name>
    <dbReference type="NCBI Taxonomy" id="1071378"/>
    <lineage>
        <taxon>Eukaryota</taxon>
        <taxon>Fungi</taxon>
        <taxon>Dikarya</taxon>
        <taxon>Ascomycota</taxon>
        <taxon>Saccharomycotina</taxon>
        <taxon>Saccharomycetes</taxon>
        <taxon>Saccharomycetales</taxon>
        <taxon>Saccharomycetaceae</taxon>
        <taxon>Naumovozyma</taxon>
    </lineage>
</organism>
<dbReference type="STRING" id="1071378.G0W7S3"/>
<comment type="similarity">
    <text evidence="3">Belongs to the SEC23/SEC24 family. SEC24 subfamily.</text>
</comment>
<dbReference type="GO" id="GO:0000149">
    <property type="term" value="F:SNARE binding"/>
    <property type="evidence" value="ECO:0007669"/>
    <property type="project" value="TreeGrafter"/>
</dbReference>
<dbReference type="SUPFAM" id="SSF82754">
    <property type="entry name" value="C-terminal, gelsolin-like domain of Sec23/24"/>
    <property type="match status" value="1"/>
</dbReference>
<evidence type="ECO:0000256" key="4">
    <source>
        <dbReference type="ARBA" id="ARBA00022448"/>
    </source>
</evidence>
<dbReference type="Proteomes" id="UP000000689">
    <property type="component" value="Chromosome 3"/>
</dbReference>
<keyword evidence="5" id="KW-0963">Cytoplasm</keyword>
<feature type="region of interest" description="Disordered" evidence="8">
    <location>
        <begin position="1"/>
        <end position="59"/>
    </location>
</feature>
<dbReference type="eggNOG" id="KOG1984">
    <property type="taxonomic scope" value="Eukaryota"/>
</dbReference>
<dbReference type="Gene3D" id="2.60.40.1670">
    <property type="entry name" value="beta-sandwich domain of Sec23/24"/>
    <property type="match status" value="1"/>
</dbReference>
<dbReference type="InterPro" id="IPR006900">
    <property type="entry name" value="Sec23/24_helical_dom"/>
</dbReference>
<keyword evidence="4" id="KW-0813">Transport</keyword>
<dbReference type="PANTHER" id="PTHR13803:SF4">
    <property type="entry name" value="SECRETORY 24CD, ISOFORM C"/>
    <property type="match status" value="1"/>
</dbReference>
<dbReference type="GO" id="GO:0090110">
    <property type="term" value="P:COPII-coated vesicle cargo loading"/>
    <property type="evidence" value="ECO:0007669"/>
    <property type="project" value="EnsemblFungi"/>
</dbReference>
<dbReference type="EMBL" id="HE580269">
    <property type="protein sequence ID" value="CCD23834.1"/>
    <property type="molecule type" value="Genomic_DNA"/>
</dbReference>
<dbReference type="Pfam" id="PF04811">
    <property type="entry name" value="Sec23_trunk"/>
    <property type="match status" value="1"/>
</dbReference>
<dbReference type="GeneID" id="11496740"/>
<dbReference type="SUPFAM" id="SSF81995">
    <property type="entry name" value="beta-sandwich domain of Sec23/24"/>
    <property type="match status" value="1"/>
</dbReference>
<reference evidence="13 14" key="1">
    <citation type="journal article" date="2011" name="Proc. Natl. Acad. Sci. U.S.A.">
        <title>Evolutionary erosion of yeast sex chromosomes by mating-type switching accidents.</title>
        <authorList>
            <person name="Gordon J.L."/>
            <person name="Armisen D."/>
            <person name="Proux-Wera E."/>
            <person name="Oheigeartaigh S.S."/>
            <person name="Byrne K.P."/>
            <person name="Wolfe K.H."/>
        </authorList>
    </citation>
    <scope>NUCLEOTIDE SEQUENCE [LARGE SCALE GENOMIC DNA]</scope>
    <source>
        <strain evidence="14">ATCC 10597 / BCRC 20456 / CBS 421 / NBRC 0211 / NRRL Y-12639</strain>
    </source>
</reference>
<evidence type="ECO:0008006" key="15">
    <source>
        <dbReference type="Google" id="ProtNLM"/>
    </source>
</evidence>
<evidence type="ECO:0000259" key="12">
    <source>
        <dbReference type="Pfam" id="PF08033"/>
    </source>
</evidence>
<evidence type="ECO:0000259" key="9">
    <source>
        <dbReference type="Pfam" id="PF04810"/>
    </source>
</evidence>
<dbReference type="InterPro" id="IPR036174">
    <property type="entry name" value="Znf_Sec23_Sec24_sf"/>
</dbReference>
<dbReference type="InterPro" id="IPR036175">
    <property type="entry name" value="Sec23/24_helical_dom_sf"/>
</dbReference>
<comment type="subcellular location">
    <subcellularLocation>
        <location evidence="2">Cytoplasm</location>
    </subcellularLocation>
    <subcellularLocation>
        <location evidence="1">Golgi apparatus membrane</location>
    </subcellularLocation>
</comment>
<evidence type="ECO:0000256" key="5">
    <source>
        <dbReference type="ARBA" id="ARBA00022490"/>
    </source>
</evidence>
<dbReference type="GO" id="GO:0030127">
    <property type="term" value="C:COPII vesicle coat"/>
    <property type="evidence" value="ECO:0007669"/>
    <property type="project" value="EnsemblFungi"/>
</dbReference>
<dbReference type="GO" id="GO:0006886">
    <property type="term" value="P:intracellular protein transport"/>
    <property type="evidence" value="ECO:0007669"/>
    <property type="project" value="EnsemblFungi"/>
</dbReference>
<evidence type="ECO:0000313" key="14">
    <source>
        <dbReference type="Proteomes" id="UP000000689"/>
    </source>
</evidence>
<dbReference type="InterPro" id="IPR006895">
    <property type="entry name" value="Znf_Sec23_Sec24"/>
</dbReference>
<dbReference type="SUPFAM" id="SSF82919">
    <property type="entry name" value="Zn-finger domain of Sec23/24"/>
    <property type="match status" value="1"/>
</dbReference>
<evidence type="ECO:0000259" key="10">
    <source>
        <dbReference type="Pfam" id="PF04811"/>
    </source>
</evidence>
<dbReference type="InterPro" id="IPR036180">
    <property type="entry name" value="Gelsolin-like_dom_sf"/>
</dbReference>
<proteinExistence type="inferred from homology"/>
<keyword evidence="6" id="KW-0653">Protein transport</keyword>
<dbReference type="InterPro" id="IPR050550">
    <property type="entry name" value="SEC23_SEC24_subfamily"/>
</dbReference>
<evidence type="ECO:0000313" key="13">
    <source>
        <dbReference type="EMBL" id="CCD23834.1"/>
    </source>
</evidence>
<evidence type="ECO:0000259" key="11">
    <source>
        <dbReference type="Pfam" id="PF04815"/>
    </source>
</evidence>
<dbReference type="Gene3D" id="2.30.30.380">
    <property type="entry name" value="Zn-finger domain of Sec23/24"/>
    <property type="match status" value="1"/>
</dbReference>